<dbReference type="Gene3D" id="3.20.20.190">
    <property type="entry name" value="Phosphatidylinositol (PI) phosphodiesterase"/>
    <property type="match status" value="1"/>
</dbReference>
<feature type="transmembrane region" description="Helical" evidence="1">
    <location>
        <begin position="321"/>
        <end position="341"/>
    </location>
</feature>
<dbReference type="Pfam" id="PF10110">
    <property type="entry name" value="GPDPase_memb"/>
    <property type="match status" value="1"/>
</dbReference>
<dbReference type="STRING" id="650850.SAMN04488129_101244"/>
<feature type="transmembrane region" description="Helical" evidence="1">
    <location>
        <begin position="72"/>
        <end position="98"/>
    </location>
</feature>
<dbReference type="AlphaFoldDB" id="A0A1H7FZQ0"/>
<feature type="transmembrane region" description="Helical" evidence="1">
    <location>
        <begin position="119"/>
        <end position="147"/>
    </location>
</feature>
<dbReference type="Pfam" id="PF03009">
    <property type="entry name" value="GDPD"/>
    <property type="match status" value="1"/>
</dbReference>
<dbReference type="InterPro" id="IPR017946">
    <property type="entry name" value="PLC-like_Pdiesterase_TIM-brl"/>
</dbReference>
<keyword evidence="4" id="KW-1185">Reference proteome</keyword>
<dbReference type="GO" id="GO:0008081">
    <property type="term" value="F:phosphoric diester hydrolase activity"/>
    <property type="evidence" value="ECO:0007669"/>
    <property type="project" value="InterPro"/>
</dbReference>
<reference evidence="4" key="1">
    <citation type="submission" date="2016-10" db="EMBL/GenBank/DDBJ databases">
        <authorList>
            <person name="Varghese N."/>
            <person name="Submissions S."/>
        </authorList>
    </citation>
    <scope>NUCLEOTIDE SEQUENCE [LARGE SCALE GENOMIC DNA]</scope>
    <source>
        <strain evidence="4">CGMCC 1.9150</strain>
    </source>
</reference>
<protein>
    <submittedName>
        <fullName evidence="3">Glycerophosphoryl diester phosphodiesterase</fullName>
    </submittedName>
</protein>
<feature type="transmembrane region" description="Helical" evidence="1">
    <location>
        <begin position="225"/>
        <end position="250"/>
    </location>
</feature>
<evidence type="ECO:0000256" key="1">
    <source>
        <dbReference type="SAM" id="Phobius"/>
    </source>
</evidence>
<dbReference type="RefSeq" id="WP_089709818.1">
    <property type="nucleotide sequence ID" value="NZ_FOBC01000001.1"/>
</dbReference>
<dbReference type="SUPFAM" id="SSF51695">
    <property type="entry name" value="PLC-like phosphodiesterases"/>
    <property type="match status" value="1"/>
</dbReference>
<dbReference type="GO" id="GO:0006629">
    <property type="term" value="P:lipid metabolic process"/>
    <property type="evidence" value="ECO:0007669"/>
    <property type="project" value="InterPro"/>
</dbReference>
<gene>
    <name evidence="3" type="ORF">SAMN04488129_101244</name>
</gene>
<feature type="domain" description="GP-PDE" evidence="2">
    <location>
        <begin position="350"/>
        <end position="605"/>
    </location>
</feature>
<accession>A0A1H7FZQ0</accession>
<keyword evidence="1" id="KW-1133">Transmembrane helix</keyword>
<feature type="transmembrane region" description="Helical" evidence="1">
    <location>
        <begin position="270"/>
        <end position="300"/>
    </location>
</feature>
<keyword evidence="1" id="KW-0812">Transmembrane</keyword>
<organism evidence="3 4">
    <name type="scientific">Halomonas daqiaonensis</name>
    <dbReference type="NCBI Taxonomy" id="650850"/>
    <lineage>
        <taxon>Bacteria</taxon>
        <taxon>Pseudomonadati</taxon>
        <taxon>Pseudomonadota</taxon>
        <taxon>Gammaproteobacteria</taxon>
        <taxon>Oceanospirillales</taxon>
        <taxon>Halomonadaceae</taxon>
        <taxon>Halomonas</taxon>
    </lineage>
</organism>
<dbReference type="InterPro" id="IPR018476">
    <property type="entry name" value="GlyceroP-diester-Pdiesterase_M"/>
</dbReference>
<feature type="transmembrane region" description="Helical" evidence="1">
    <location>
        <begin position="22"/>
        <end position="52"/>
    </location>
</feature>
<evidence type="ECO:0000313" key="3">
    <source>
        <dbReference type="EMBL" id="SEK31409.1"/>
    </source>
</evidence>
<dbReference type="InterPro" id="IPR030395">
    <property type="entry name" value="GP_PDE_dom"/>
</dbReference>
<dbReference type="PANTHER" id="PTHR46211">
    <property type="entry name" value="GLYCEROPHOSPHORYL DIESTER PHOSPHODIESTERASE"/>
    <property type="match status" value="1"/>
</dbReference>
<sequence>MLPLPRLSGDVLRTLREHLRPLIAYHLFFTLLASSLLLPAVGWTLSGLLAQFGRPVITNNELIELLMSPGGLLWLLAAVGLTFLVLYLQQSGMILVAVRPRDHHVRLAFEALWATLRRLPAISGLVVLQVGAQLLLMVPLALSLAWLHAFFLGGLDPYFVQNVRPPALWAFLGSGLVPILIWILLAGSLYVRWHLALPALTLEGLSPPAALARSVQLTRGRGHQIAVAVVILLLGIIALPLLATALFDWIVTPLLWGLPERNAVLVPAMLAYLTAYLLIALAITFAGIAANALQATCLYLHLAHREPRPEPPPPGTHPGRLAWVVELAVVLFAIGQAWLIVNRFEIRDEVAIIAHRGSSLKAPENTMAAVEQAIRDRSDGIEIDVRLTADSEVVLYHDETLRRLAGDNRRVGNLTRSELAEVDVGSWFGDSFIDEPIPGLDEVLATVRGRANLMIELKPDPGRELELVEAVLDDLEAEREIRLACRHRAEDRVTALACGDPDIMREMFFAAMSPWLLREATLREPRLRTSLLAQLVMSGSLERQGFDALALRHNRIDEEEIRLAGYYDYELHAWTINDRTRMSQLIDLGVDAIITDRPAMLAELIAERRRLGDGALLLVKLRNWLRN</sequence>
<keyword evidence="1" id="KW-0472">Membrane</keyword>
<feature type="transmembrane region" description="Helical" evidence="1">
    <location>
        <begin position="167"/>
        <end position="191"/>
    </location>
</feature>
<proteinExistence type="predicted"/>
<name>A0A1H7FZQ0_9GAMM</name>
<dbReference type="OrthoDB" id="9795622at2"/>
<evidence type="ECO:0000313" key="4">
    <source>
        <dbReference type="Proteomes" id="UP000198807"/>
    </source>
</evidence>
<dbReference type="Proteomes" id="UP000198807">
    <property type="component" value="Unassembled WGS sequence"/>
</dbReference>
<dbReference type="PROSITE" id="PS51704">
    <property type="entry name" value="GP_PDE"/>
    <property type="match status" value="1"/>
</dbReference>
<dbReference type="PANTHER" id="PTHR46211:SF1">
    <property type="entry name" value="GLYCEROPHOSPHODIESTER PHOSPHODIESTERASE, CYTOPLASMIC"/>
    <property type="match status" value="1"/>
</dbReference>
<dbReference type="EMBL" id="FOBC01000001">
    <property type="protein sequence ID" value="SEK31409.1"/>
    <property type="molecule type" value="Genomic_DNA"/>
</dbReference>
<evidence type="ECO:0000259" key="2">
    <source>
        <dbReference type="PROSITE" id="PS51704"/>
    </source>
</evidence>